<accession>A0ABQ8J437</accession>
<evidence type="ECO:0000256" key="2">
    <source>
        <dbReference type="SAM" id="Phobius"/>
    </source>
</evidence>
<keyword evidence="4" id="KW-1185">Reference proteome</keyword>
<name>A0ABQ8J437_DERPT</name>
<feature type="compositionally biased region" description="Low complexity" evidence="1">
    <location>
        <begin position="83"/>
        <end position="94"/>
    </location>
</feature>
<keyword evidence="2" id="KW-0472">Membrane</keyword>
<reference evidence="3 4" key="1">
    <citation type="journal article" date="2018" name="J. Allergy Clin. Immunol.">
        <title>High-quality assembly of Dermatophagoides pteronyssinus genome and transcriptome reveals a wide range of novel allergens.</title>
        <authorList>
            <person name="Liu X.Y."/>
            <person name="Yang K.Y."/>
            <person name="Wang M.Q."/>
            <person name="Kwok J.S."/>
            <person name="Zeng X."/>
            <person name="Yang Z."/>
            <person name="Xiao X.J."/>
            <person name="Lau C.P."/>
            <person name="Li Y."/>
            <person name="Huang Z.M."/>
            <person name="Ba J.G."/>
            <person name="Yim A.K."/>
            <person name="Ouyang C.Y."/>
            <person name="Ngai S.M."/>
            <person name="Chan T.F."/>
            <person name="Leung E.L."/>
            <person name="Liu L."/>
            <person name="Liu Z.G."/>
            <person name="Tsui S.K."/>
        </authorList>
    </citation>
    <scope>NUCLEOTIDE SEQUENCE [LARGE SCALE GENOMIC DNA]</scope>
    <source>
        <strain evidence="3">Derp</strain>
    </source>
</reference>
<proteinExistence type="predicted"/>
<evidence type="ECO:0000313" key="3">
    <source>
        <dbReference type="EMBL" id="KAH9417352.1"/>
    </source>
</evidence>
<evidence type="ECO:0000256" key="1">
    <source>
        <dbReference type="SAM" id="MobiDB-lite"/>
    </source>
</evidence>
<sequence length="115" mass="13306">MHQTSDNKTINNIDNDDDDEHIQRIKELITLMMMLQMAILLIYAFHYHFMQQSKPIIKHCHSIRSTIDKTIDNKSTIDDESQSPSPSTKTDLSLTDTDSIWRVESLVKNKSSLTN</sequence>
<dbReference type="Proteomes" id="UP000887458">
    <property type="component" value="Unassembled WGS sequence"/>
</dbReference>
<feature type="region of interest" description="Disordered" evidence="1">
    <location>
        <begin position="71"/>
        <end position="94"/>
    </location>
</feature>
<dbReference type="EMBL" id="NJHN03000077">
    <property type="protein sequence ID" value="KAH9417352.1"/>
    <property type="molecule type" value="Genomic_DNA"/>
</dbReference>
<reference evidence="3 4" key="2">
    <citation type="journal article" date="2022" name="Mol. Biol. Evol.">
        <title>Comparative Genomics Reveals Insights into the Divergent Evolution of Astigmatic Mites and Household Pest Adaptations.</title>
        <authorList>
            <person name="Xiong Q."/>
            <person name="Wan A.T."/>
            <person name="Liu X."/>
            <person name="Fung C.S."/>
            <person name="Xiao X."/>
            <person name="Malainual N."/>
            <person name="Hou J."/>
            <person name="Wang L."/>
            <person name="Wang M."/>
            <person name="Yang K.Y."/>
            <person name="Cui Y."/>
            <person name="Leung E.L."/>
            <person name="Nong W."/>
            <person name="Shin S.K."/>
            <person name="Au S.W."/>
            <person name="Jeong K.Y."/>
            <person name="Chew F.T."/>
            <person name="Hui J.H."/>
            <person name="Leung T.F."/>
            <person name="Tungtrongchitr A."/>
            <person name="Zhong N."/>
            <person name="Liu Z."/>
            <person name="Tsui S.K."/>
        </authorList>
    </citation>
    <scope>NUCLEOTIDE SEQUENCE [LARGE SCALE GENOMIC DNA]</scope>
    <source>
        <strain evidence="3">Derp</strain>
    </source>
</reference>
<gene>
    <name evidence="3" type="ORF">DERP_007350</name>
</gene>
<evidence type="ECO:0000313" key="4">
    <source>
        <dbReference type="Proteomes" id="UP000887458"/>
    </source>
</evidence>
<keyword evidence="2" id="KW-0812">Transmembrane</keyword>
<protein>
    <submittedName>
        <fullName evidence="3">Uncharacterized protein</fullName>
    </submittedName>
</protein>
<keyword evidence="2" id="KW-1133">Transmembrane helix</keyword>
<feature type="transmembrane region" description="Helical" evidence="2">
    <location>
        <begin position="28"/>
        <end position="49"/>
    </location>
</feature>
<organism evidence="3 4">
    <name type="scientific">Dermatophagoides pteronyssinus</name>
    <name type="common">European house dust mite</name>
    <dbReference type="NCBI Taxonomy" id="6956"/>
    <lineage>
        <taxon>Eukaryota</taxon>
        <taxon>Metazoa</taxon>
        <taxon>Ecdysozoa</taxon>
        <taxon>Arthropoda</taxon>
        <taxon>Chelicerata</taxon>
        <taxon>Arachnida</taxon>
        <taxon>Acari</taxon>
        <taxon>Acariformes</taxon>
        <taxon>Sarcoptiformes</taxon>
        <taxon>Astigmata</taxon>
        <taxon>Psoroptidia</taxon>
        <taxon>Analgoidea</taxon>
        <taxon>Pyroglyphidae</taxon>
        <taxon>Dermatophagoidinae</taxon>
        <taxon>Dermatophagoides</taxon>
    </lineage>
</organism>
<comment type="caution">
    <text evidence="3">The sequence shown here is derived from an EMBL/GenBank/DDBJ whole genome shotgun (WGS) entry which is preliminary data.</text>
</comment>